<dbReference type="NCBIfam" id="NF002325">
    <property type="entry name" value="PRK01278.1"/>
    <property type="match status" value="1"/>
</dbReference>
<dbReference type="GO" id="GO:0005739">
    <property type="term" value="C:mitochondrion"/>
    <property type="evidence" value="ECO:0007669"/>
    <property type="project" value="UniProtKB-SubCell"/>
</dbReference>
<evidence type="ECO:0000256" key="10">
    <source>
        <dbReference type="RuleBase" id="RU003560"/>
    </source>
</evidence>
<evidence type="ECO:0000313" key="11">
    <source>
        <dbReference type="EMBL" id="VVC27465.1"/>
    </source>
</evidence>
<keyword evidence="7" id="KW-0028">Amino-acid biosynthesis</keyword>
<dbReference type="SUPFAM" id="SSF53383">
    <property type="entry name" value="PLP-dependent transferases"/>
    <property type="match status" value="1"/>
</dbReference>
<dbReference type="EC" id="2.6.1.11" evidence="5"/>
<evidence type="ECO:0000256" key="9">
    <source>
        <dbReference type="ARBA" id="ARBA00022898"/>
    </source>
</evidence>
<sequence>MYLFDQGGKKYLDFAAGIATTSLGHCHPYIVEKLKEQLDSLWHCSNLLTIPQQALLAERLVSLTFADKIFFYSSGLEATEAAIKFIRRYFYIKGRKKRNRIITIEGGFHGRSIAAISAGGNERSREGFAPLLSGFDKVPKNNIQALEEKISDETAAVFLEPIQSEGGVYSLDVEYLQQVRQVTKDQGIILCFDEVQCGYGRIGSLFHYQNIGIEPDILTCAKAMGNGFPIAACLTKDYIAEAITPGTHGSTYGGNPLAMTVGNAVLDIMLKEGFFTHVQKVSKYLRKKLLYLAEKFSKKVLEVRGEGLLIGIELKSPIADKIVDQCCSKGLMLTKILNNRVIRVTPPLIVKNEHIDIACDILYDSIASNF</sequence>
<comment type="pathway">
    <text evidence="3">Amino-acid biosynthesis; L-arginine biosynthesis; N(2)-acetyl-L-ornithine from L-glutamate: step 4/4.</text>
</comment>
<comment type="similarity">
    <text evidence="4 10">Belongs to the class-III pyridoxal-phosphate-dependent aminotransferase family.</text>
</comment>
<dbReference type="Proteomes" id="UP000325440">
    <property type="component" value="Unassembled WGS sequence"/>
</dbReference>
<comment type="subcellular location">
    <subcellularLocation>
        <location evidence="2">Mitochondrion</location>
    </subcellularLocation>
</comment>
<dbReference type="GO" id="GO:0030170">
    <property type="term" value="F:pyridoxal phosphate binding"/>
    <property type="evidence" value="ECO:0007669"/>
    <property type="project" value="InterPro"/>
</dbReference>
<dbReference type="EMBL" id="CABPRJ010000123">
    <property type="protein sequence ID" value="VVC27465.1"/>
    <property type="molecule type" value="Genomic_DNA"/>
</dbReference>
<dbReference type="FunFam" id="3.40.640.10:FF:000004">
    <property type="entry name" value="Acetylornithine aminotransferase"/>
    <property type="match status" value="1"/>
</dbReference>
<evidence type="ECO:0000256" key="5">
    <source>
        <dbReference type="ARBA" id="ARBA00012919"/>
    </source>
</evidence>
<dbReference type="Pfam" id="PF00202">
    <property type="entry name" value="Aminotran_3"/>
    <property type="match status" value="1"/>
</dbReference>
<dbReference type="InterPro" id="IPR015421">
    <property type="entry name" value="PyrdxlP-dep_Trfase_major"/>
</dbReference>
<keyword evidence="12" id="KW-1185">Reference proteome</keyword>
<evidence type="ECO:0000256" key="1">
    <source>
        <dbReference type="ARBA" id="ARBA00001933"/>
    </source>
</evidence>
<dbReference type="InterPro" id="IPR049704">
    <property type="entry name" value="Aminotrans_3_PPA_site"/>
</dbReference>
<dbReference type="PANTHER" id="PTHR11986">
    <property type="entry name" value="AMINOTRANSFERASE CLASS III"/>
    <property type="match status" value="1"/>
</dbReference>
<keyword evidence="6" id="KW-0032">Aminotransferase</keyword>
<evidence type="ECO:0000256" key="6">
    <source>
        <dbReference type="ARBA" id="ARBA00022576"/>
    </source>
</evidence>
<dbReference type="InterPro" id="IPR005814">
    <property type="entry name" value="Aminotrans_3"/>
</dbReference>
<dbReference type="CDD" id="cd00610">
    <property type="entry name" value="OAT_like"/>
    <property type="match status" value="1"/>
</dbReference>
<evidence type="ECO:0000256" key="3">
    <source>
        <dbReference type="ARBA" id="ARBA00005024"/>
    </source>
</evidence>
<protein>
    <recommendedName>
        <fullName evidence="5">acetylornithine transaminase</fullName>
        <ecNumber evidence="5">2.6.1.11</ecNumber>
    </recommendedName>
</protein>
<dbReference type="InterPro" id="IPR015424">
    <property type="entry name" value="PyrdxlP-dep_Trfase"/>
</dbReference>
<dbReference type="NCBIfam" id="TIGR00707">
    <property type="entry name" value="argD"/>
    <property type="match status" value="1"/>
</dbReference>
<keyword evidence="9 10" id="KW-0663">Pyridoxal phosphate</keyword>
<dbReference type="Gene3D" id="3.90.1150.10">
    <property type="entry name" value="Aspartate Aminotransferase, domain 1"/>
    <property type="match status" value="1"/>
</dbReference>
<dbReference type="PIRSF" id="PIRSF000521">
    <property type="entry name" value="Transaminase_4ab_Lys_Orn"/>
    <property type="match status" value="1"/>
</dbReference>
<organism evidence="11 12">
    <name type="scientific">Cinara cedri</name>
    <dbReference type="NCBI Taxonomy" id="506608"/>
    <lineage>
        <taxon>Eukaryota</taxon>
        <taxon>Metazoa</taxon>
        <taxon>Ecdysozoa</taxon>
        <taxon>Arthropoda</taxon>
        <taxon>Hexapoda</taxon>
        <taxon>Insecta</taxon>
        <taxon>Pterygota</taxon>
        <taxon>Neoptera</taxon>
        <taxon>Paraneoptera</taxon>
        <taxon>Hemiptera</taxon>
        <taxon>Sternorrhyncha</taxon>
        <taxon>Aphidomorpha</taxon>
        <taxon>Aphidoidea</taxon>
        <taxon>Aphididae</taxon>
        <taxon>Lachninae</taxon>
        <taxon>Cinara</taxon>
    </lineage>
</organism>
<dbReference type="GO" id="GO:0042802">
    <property type="term" value="F:identical protein binding"/>
    <property type="evidence" value="ECO:0007669"/>
    <property type="project" value="TreeGrafter"/>
</dbReference>
<dbReference type="GO" id="GO:0006526">
    <property type="term" value="P:L-arginine biosynthetic process"/>
    <property type="evidence" value="ECO:0007669"/>
    <property type="project" value="UniProtKB-UniPathway"/>
</dbReference>
<keyword evidence="8" id="KW-0808">Transferase</keyword>
<dbReference type="InterPro" id="IPR015422">
    <property type="entry name" value="PyrdxlP-dep_Trfase_small"/>
</dbReference>
<name>A0A5E4M5N0_9HEMI</name>
<dbReference type="OrthoDB" id="10261433at2759"/>
<dbReference type="InterPro" id="IPR004636">
    <property type="entry name" value="AcOrn/SuccOrn_fam"/>
</dbReference>
<evidence type="ECO:0000256" key="2">
    <source>
        <dbReference type="ARBA" id="ARBA00004173"/>
    </source>
</evidence>
<evidence type="ECO:0000256" key="4">
    <source>
        <dbReference type="ARBA" id="ARBA00008954"/>
    </source>
</evidence>
<evidence type="ECO:0000256" key="7">
    <source>
        <dbReference type="ARBA" id="ARBA00022605"/>
    </source>
</evidence>
<evidence type="ECO:0000256" key="8">
    <source>
        <dbReference type="ARBA" id="ARBA00022679"/>
    </source>
</evidence>
<dbReference type="Gene3D" id="3.40.640.10">
    <property type="entry name" value="Type I PLP-dependent aspartate aminotransferase-like (Major domain)"/>
    <property type="match status" value="1"/>
</dbReference>
<dbReference type="InterPro" id="IPR050103">
    <property type="entry name" value="Class-III_PLP-dep_AT"/>
</dbReference>
<evidence type="ECO:0000313" key="12">
    <source>
        <dbReference type="Proteomes" id="UP000325440"/>
    </source>
</evidence>
<dbReference type="UniPathway" id="UPA00068">
    <property type="reaction ID" value="UER00109"/>
</dbReference>
<reference evidence="11 12" key="1">
    <citation type="submission" date="2019-08" db="EMBL/GenBank/DDBJ databases">
        <authorList>
            <person name="Alioto T."/>
            <person name="Alioto T."/>
            <person name="Gomez Garrido J."/>
        </authorList>
    </citation>
    <scope>NUCLEOTIDE SEQUENCE [LARGE SCALE GENOMIC DNA]</scope>
</reference>
<dbReference type="GO" id="GO:0003992">
    <property type="term" value="F:N2-acetyl-L-ornithine:2-oxoglutarate 5-aminotransferase activity"/>
    <property type="evidence" value="ECO:0007669"/>
    <property type="project" value="UniProtKB-EC"/>
</dbReference>
<accession>A0A5E4M5N0</accession>
<dbReference type="PROSITE" id="PS00600">
    <property type="entry name" value="AA_TRANSFER_CLASS_3"/>
    <property type="match status" value="1"/>
</dbReference>
<dbReference type="AlphaFoldDB" id="A0A5E4M5N0"/>
<proteinExistence type="inferred from homology"/>
<comment type="cofactor">
    <cofactor evidence="1">
        <name>pyridoxal 5'-phosphate</name>
        <dbReference type="ChEBI" id="CHEBI:597326"/>
    </cofactor>
</comment>
<gene>
    <name evidence="11" type="ORF">CINCED_3A015526</name>
</gene>
<dbReference type="PANTHER" id="PTHR11986:SF79">
    <property type="entry name" value="ACETYLORNITHINE AMINOTRANSFERASE, MITOCHONDRIAL"/>
    <property type="match status" value="1"/>
</dbReference>